<accession>A0A9R1D3S6</accession>
<reference evidence="3" key="1">
    <citation type="journal article" date="2023" name="Front. Microbiol.">
        <title>Genomic-based phylogenetic and metabolic analyses of the genus Natronomonas, and description of Natronomonas aquatica sp. nov.</title>
        <authorList>
            <person name="Garcia-Roldan A."/>
            <person name="Duran-Viseras A."/>
            <person name="de la Haba R.R."/>
            <person name="Corral P."/>
            <person name="Sanchez-Porro C."/>
            <person name="Ventosa A."/>
        </authorList>
    </citation>
    <scope>NUCLEOTIDE SEQUENCE</scope>
    <source>
        <strain evidence="3">F2-12</strain>
    </source>
</reference>
<evidence type="ECO:0000313" key="3">
    <source>
        <dbReference type="EMBL" id="MCQ4332624.1"/>
    </source>
</evidence>
<dbReference type="PANTHER" id="PTHR16943:SF8">
    <property type="entry name" value="2-METHYLCITRATE DEHYDRATASE"/>
    <property type="match status" value="1"/>
</dbReference>
<comment type="similarity">
    <text evidence="1">Belongs to the PrpD family.</text>
</comment>
<name>A0A9R1D3S6_9EURY</name>
<dbReference type="InterPro" id="IPR005656">
    <property type="entry name" value="MmgE_PrpD"/>
</dbReference>
<feature type="domain" description="MmgE/PrpD N-terminal" evidence="2">
    <location>
        <begin position="5"/>
        <end position="232"/>
    </location>
</feature>
<evidence type="ECO:0000256" key="1">
    <source>
        <dbReference type="ARBA" id="ARBA00006174"/>
    </source>
</evidence>
<dbReference type="GO" id="GO:0016829">
    <property type="term" value="F:lyase activity"/>
    <property type="evidence" value="ECO:0007669"/>
    <property type="project" value="InterPro"/>
</dbReference>
<dbReference type="SUPFAM" id="SSF103378">
    <property type="entry name" value="2-methylcitrate dehydratase PrpD"/>
    <property type="match status" value="1"/>
</dbReference>
<dbReference type="Proteomes" id="UP001139494">
    <property type="component" value="Unassembled WGS sequence"/>
</dbReference>
<evidence type="ECO:0000313" key="4">
    <source>
        <dbReference type="Proteomes" id="UP001139494"/>
    </source>
</evidence>
<proteinExistence type="inferred from homology"/>
<comment type="caution">
    <text evidence="3">The sequence shown here is derived from an EMBL/GenBank/DDBJ whole genome shotgun (WGS) entry which is preliminary data.</text>
</comment>
<dbReference type="InterPro" id="IPR036148">
    <property type="entry name" value="MmgE/PrpD_sf"/>
</dbReference>
<dbReference type="EMBL" id="JAHLKM010000003">
    <property type="protein sequence ID" value="MCQ4332624.1"/>
    <property type="molecule type" value="Genomic_DNA"/>
</dbReference>
<dbReference type="RefSeq" id="WP_256028562.1">
    <property type="nucleotide sequence ID" value="NZ_JAHLKM010000003.1"/>
</dbReference>
<evidence type="ECO:0000259" key="2">
    <source>
        <dbReference type="Pfam" id="PF03972"/>
    </source>
</evidence>
<protein>
    <submittedName>
        <fullName evidence="3">MmgE/PrpD family protein</fullName>
    </submittedName>
</protein>
<organism evidence="3 4">
    <name type="scientific">Natronomonas aquatica</name>
    <dbReference type="NCBI Taxonomy" id="2841590"/>
    <lineage>
        <taxon>Archaea</taxon>
        <taxon>Methanobacteriati</taxon>
        <taxon>Methanobacteriota</taxon>
        <taxon>Stenosarchaea group</taxon>
        <taxon>Halobacteria</taxon>
        <taxon>Halobacteriales</taxon>
        <taxon>Natronomonadaceae</taxon>
        <taxon>Natronomonas</taxon>
    </lineage>
</organism>
<dbReference type="Gene3D" id="1.10.4100.10">
    <property type="entry name" value="2-methylcitrate dehydratase PrpD"/>
    <property type="match status" value="1"/>
</dbReference>
<dbReference type="InterPro" id="IPR045336">
    <property type="entry name" value="MmgE_PrpD_N"/>
</dbReference>
<dbReference type="Pfam" id="PF03972">
    <property type="entry name" value="MmgE_PrpD_N"/>
    <property type="match status" value="1"/>
</dbReference>
<sequence length="421" mass="42491">MTSTETIAEFVAEVTYDRLPEEVREAAKRRLLDGLAVGLGSHGDGPVAAIRDGLATDGNGGACRVWGSPSIADPSRAAMANAAAVAAGNGPVFPSSTPAPMGGSIAAALAAAEARGTAGEETIAGLAAALELRGELAWHAPLDGLHPATHTAVAAAAGAGRAAGLEEKELADAVGIAASRVTLGVGTENEDGDGGLTPVATANAAAAGVKACSLAGSGVHGPDGFAAPNGWHDRLGPFELDFDPGCERVRDAATLPYDGGLYAQPAIEAAIDLASEIALDPADVESVAVETVGGEVPGVDAERIAAALVDRSLPIYRGDRADLSPIAEATSVSVADGASDRTDAGRIPARVAVETYDGGVYEATTERFEGHPAAPASWGLITEKFHALAGDRYDRDRREAIVGTVRGFEAESPAELARLLD</sequence>
<dbReference type="InterPro" id="IPR042183">
    <property type="entry name" value="MmgE/PrpD_sf_1"/>
</dbReference>
<keyword evidence="4" id="KW-1185">Reference proteome</keyword>
<gene>
    <name evidence="3" type="ORF">KM295_03790</name>
</gene>
<dbReference type="AlphaFoldDB" id="A0A9R1D3S6"/>
<dbReference type="PANTHER" id="PTHR16943">
    <property type="entry name" value="2-METHYLCITRATE DEHYDRATASE-RELATED"/>
    <property type="match status" value="1"/>
</dbReference>